<reference evidence="1 2" key="1">
    <citation type="submission" date="2016-04" db="EMBL/GenBank/DDBJ databases">
        <title>The genome of Intoshia linei affirms orthonectids as highly simplified spiralians.</title>
        <authorList>
            <person name="Mikhailov K.V."/>
            <person name="Slusarev G.S."/>
            <person name="Nikitin M.A."/>
            <person name="Logacheva M.D."/>
            <person name="Penin A."/>
            <person name="Aleoshin V."/>
            <person name="Panchin Y.V."/>
        </authorList>
    </citation>
    <scope>NUCLEOTIDE SEQUENCE [LARGE SCALE GENOMIC DNA]</scope>
    <source>
        <strain evidence="1">Intl2013</strain>
        <tissue evidence="1">Whole animal</tissue>
    </source>
</reference>
<name>A0A177AS36_9BILA</name>
<dbReference type="OrthoDB" id="8939043at2759"/>
<organism evidence="1 2">
    <name type="scientific">Intoshia linei</name>
    <dbReference type="NCBI Taxonomy" id="1819745"/>
    <lineage>
        <taxon>Eukaryota</taxon>
        <taxon>Metazoa</taxon>
        <taxon>Spiralia</taxon>
        <taxon>Lophotrochozoa</taxon>
        <taxon>Mesozoa</taxon>
        <taxon>Orthonectida</taxon>
        <taxon>Rhopaluridae</taxon>
        <taxon>Intoshia</taxon>
    </lineage>
</organism>
<dbReference type="EMBL" id="LWCA01002038">
    <property type="protein sequence ID" value="OAF64193.1"/>
    <property type="molecule type" value="Genomic_DNA"/>
</dbReference>
<proteinExistence type="predicted"/>
<protein>
    <submittedName>
        <fullName evidence="1">Uncharacterized protein</fullName>
    </submittedName>
</protein>
<sequence>MSSSPRNASNDLRKIIIEMHEEGTSNTSIDEVGFYISMRIKRGRALVGRTPVVQLASLRSKNINLCG</sequence>
<accession>A0A177AS36</accession>
<dbReference type="Proteomes" id="UP000078046">
    <property type="component" value="Unassembled WGS sequence"/>
</dbReference>
<comment type="caution">
    <text evidence="1">The sequence shown here is derived from an EMBL/GenBank/DDBJ whole genome shotgun (WGS) entry which is preliminary data.</text>
</comment>
<evidence type="ECO:0000313" key="1">
    <source>
        <dbReference type="EMBL" id="OAF64193.1"/>
    </source>
</evidence>
<evidence type="ECO:0000313" key="2">
    <source>
        <dbReference type="Proteomes" id="UP000078046"/>
    </source>
</evidence>
<dbReference type="AlphaFoldDB" id="A0A177AS36"/>
<gene>
    <name evidence="1" type="ORF">A3Q56_08101</name>
</gene>
<keyword evidence="2" id="KW-1185">Reference proteome</keyword>
<feature type="non-terminal residue" evidence="1">
    <location>
        <position position="67"/>
    </location>
</feature>